<sequence>MQLHKLYGGQLLVVLFHKLVNIIAIHLQYLILAEDTISLTIGSTEYRLRVLNVTFNNTLRPKLLPSRSEGSLGNPFPCIFNHFEAGNDIEVIFQIFSNVPVKREPKIEYLPWYKAPNSENSESTDTALQQSNKTNVCEGQELETEKCSSVGMKSDENTLTDDKLAFQKWNKPAEDKSENPKENNENKLPMYRGKYRPVPQQTKKSDDCRQQ</sequence>
<evidence type="ECO:0000256" key="1">
    <source>
        <dbReference type="SAM" id="MobiDB-lite"/>
    </source>
</evidence>
<proteinExistence type="predicted"/>
<evidence type="ECO:0000313" key="2">
    <source>
        <dbReference type="EMBL" id="GBM60865.1"/>
    </source>
</evidence>
<reference evidence="2 3" key="1">
    <citation type="journal article" date="2019" name="Sci. Rep.">
        <title>Orb-weaving spider Araneus ventricosus genome elucidates the spidroin gene catalogue.</title>
        <authorList>
            <person name="Kono N."/>
            <person name="Nakamura H."/>
            <person name="Ohtoshi R."/>
            <person name="Moran D.A.P."/>
            <person name="Shinohara A."/>
            <person name="Yoshida Y."/>
            <person name="Fujiwara M."/>
            <person name="Mori M."/>
            <person name="Tomita M."/>
            <person name="Arakawa K."/>
        </authorList>
    </citation>
    <scope>NUCLEOTIDE SEQUENCE [LARGE SCALE GENOMIC DNA]</scope>
</reference>
<organism evidence="2 3">
    <name type="scientific">Araneus ventricosus</name>
    <name type="common">Orbweaver spider</name>
    <name type="synonym">Epeira ventricosa</name>
    <dbReference type="NCBI Taxonomy" id="182803"/>
    <lineage>
        <taxon>Eukaryota</taxon>
        <taxon>Metazoa</taxon>
        <taxon>Ecdysozoa</taxon>
        <taxon>Arthropoda</taxon>
        <taxon>Chelicerata</taxon>
        <taxon>Arachnida</taxon>
        <taxon>Araneae</taxon>
        <taxon>Araneomorphae</taxon>
        <taxon>Entelegynae</taxon>
        <taxon>Araneoidea</taxon>
        <taxon>Araneidae</taxon>
        <taxon>Araneus</taxon>
    </lineage>
</organism>
<feature type="compositionally biased region" description="Basic and acidic residues" evidence="1">
    <location>
        <begin position="153"/>
        <end position="185"/>
    </location>
</feature>
<keyword evidence="3" id="KW-1185">Reference proteome</keyword>
<name>A0A4Y2H798_ARAVE</name>
<feature type="region of interest" description="Disordered" evidence="1">
    <location>
        <begin position="118"/>
        <end position="211"/>
    </location>
</feature>
<accession>A0A4Y2H798</accession>
<feature type="compositionally biased region" description="Polar residues" evidence="1">
    <location>
        <begin position="118"/>
        <end position="137"/>
    </location>
</feature>
<comment type="caution">
    <text evidence="2">The sequence shown here is derived from an EMBL/GenBank/DDBJ whole genome shotgun (WGS) entry which is preliminary data.</text>
</comment>
<dbReference type="AlphaFoldDB" id="A0A4Y2H798"/>
<dbReference type="Proteomes" id="UP000499080">
    <property type="component" value="Unassembled WGS sequence"/>
</dbReference>
<gene>
    <name evidence="2" type="ORF">AVEN_179015_1</name>
</gene>
<evidence type="ECO:0000313" key="3">
    <source>
        <dbReference type="Proteomes" id="UP000499080"/>
    </source>
</evidence>
<dbReference type="EMBL" id="BGPR01001742">
    <property type="protein sequence ID" value="GBM60865.1"/>
    <property type="molecule type" value="Genomic_DNA"/>
</dbReference>
<protein>
    <submittedName>
        <fullName evidence="2">Uncharacterized protein</fullName>
    </submittedName>
</protein>